<feature type="region of interest" description="Disordered" evidence="2">
    <location>
        <begin position="42"/>
        <end position="85"/>
    </location>
</feature>
<dbReference type="Pfam" id="PF09184">
    <property type="entry name" value="PPP4R2"/>
    <property type="match status" value="1"/>
</dbReference>
<comment type="similarity">
    <text evidence="1">Belongs to the PPP4R2 family.</text>
</comment>
<evidence type="ECO:0000256" key="2">
    <source>
        <dbReference type="SAM" id="MobiDB-lite"/>
    </source>
</evidence>
<dbReference type="AlphaFoldDB" id="A0A086SXJ0"/>
<dbReference type="GO" id="GO:0005737">
    <property type="term" value="C:cytoplasm"/>
    <property type="evidence" value="ECO:0007669"/>
    <property type="project" value="TreeGrafter"/>
</dbReference>
<evidence type="ECO:0000256" key="1">
    <source>
        <dbReference type="ARBA" id="ARBA00009207"/>
    </source>
</evidence>
<gene>
    <name evidence="3" type="ORF">ACRE_074460</name>
</gene>
<feature type="region of interest" description="Disordered" evidence="2">
    <location>
        <begin position="296"/>
        <end position="488"/>
    </location>
</feature>
<feature type="compositionally biased region" description="Low complexity" evidence="2">
    <location>
        <begin position="70"/>
        <end position="85"/>
    </location>
</feature>
<feature type="compositionally biased region" description="Acidic residues" evidence="2">
    <location>
        <begin position="348"/>
        <end position="362"/>
    </location>
</feature>
<dbReference type="STRING" id="857340.A0A086SXJ0"/>
<name>A0A086SXJ0_HAPC1</name>
<dbReference type="EMBL" id="JPKY01000113">
    <property type="protein sequence ID" value="KFH41822.1"/>
    <property type="molecule type" value="Genomic_DNA"/>
</dbReference>
<organism evidence="3 4">
    <name type="scientific">Hapsidospora chrysogenum (strain ATCC 11550 / CBS 779.69 / DSM 880 / IAM 14645 / JCM 23072 / IMI 49137)</name>
    <name type="common">Acremonium chrysogenum</name>
    <dbReference type="NCBI Taxonomy" id="857340"/>
    <lineage>
        <taxon>Eukaryota</taxon>
        <taxon>Fungi</taxon>
        <taxon>Dikarya</taxon>
        <taxon>Ascomycota</taxon>
        <taxon>Pezizomycotina</taxon>
        <taxon>Sordariomycetes</taxon>
        <taxon>Hypocreomycetidae</taxon>
        <taxon>Hypocreales</taxon>
        <taxon>Bionectriaceae</taxon>
        <taxon>Hapsidospora</taxon>
    </lineage>
</organism>
<feature type="compositionally biased region" description="Basic and acidic residues" evidence="2">
    <location>
        <begin position="447"/>
        <end position="488"/>
    </location>
</feature>
<feature type="compositionally biased region" description="Low complexity" evidence="2">
    <location>
        <begin position="296"/>
        <end position="316"/>
    </location>
</feature>
<feature type="region of interest" description="Disordered" evidence="2">
    <location>
        <begin position="210"/>
        <end position="253"/>
    </location>
</feature>
<evidence type="ECO:0000313" key="3">
    <source>
        <dbReference type="EMBL" id="KFH41822.1"/>
    </source>
</evidence>
<proteinExistence type="inferred from homology"/>
<reference evidence="4" key="1">
    <citation type="journal article" date="2014" name="Genome Announc.">
        <title>Genome sequence and annotation of Acremonium chrysogenum, producer of the beta-lactam antibiotic cephalosporin C.</title>
        <authorList>
            <person name="Terfehr D."/>
            <person name="Dahlmann T.A."/>
            <person name="Specht T."/>
            <person name="Zadra I."/>
            <person name="Kuernsteiner H."/>
            <person name="Kueck U."/>
        </authorList>
    </citation>
    <scope>NUCLEOTIDE SEQUENCE [LARGE SCALE GENOMIC DNA]</scope>
    <source>
        <strain evidence="4">ATCC 11550 / CBS 779.69 / DSM 880 / IAM 14645 / JCM 23072 / IMI 49137</strain>
    </source>
</reference>
<dbReference type="GO" id="GO:0005634">
    <property type="term" value="C:nucleus"/>
    <property type="evidence" value="ECO:0007669"/>
    <property type="project" value="TreeGrafter"/>
</dbReference>
<accession>A0A086SXJ0</accession>
<dbReference type="InterPro" id="IPR015267">
    <property type="entry name" value="PPP4R2"/>
</dbReference>
<feature type="compositionally biased region" description="Polar residues" evidence="2">
    <location>
        <begin position="219"/>
        <end position="230"/>
    </location>
</feature>
<keyword evidence="4" id="KW-1185">Reference proteome</keyword>
<feature type="compositionally biased region" description="Acidic residues" evidence="2">
    <location>
        <begin position="412"/>
        <end position="425"/>
    </location>
</feature>
<dbReference type="OrthoDB" id="341898at2759"/>
<sequence>MRLSMDVDTDNEFLTQAAAGGTLEKGVWPDLRTDIIARLDKTDDQGRLISPIPSSSPPQPSSQEADKENAPATAAAAAAAEPPEVQELEPGQLPKQLDDMLAAITSHLESFPASPPHTIQRLAELVLRPRAHYKALAPYLHAVDRVVMVTSGADTYPLPPPIVGGISGEENDPASSVAWSNPTNNTLGTDEALGGALLTPIPWVTSNKLPTADPLVSGDSASPPDNQAQAGAQIHSESTERIDGPNGMGSVETVSVSVNGIPSTGHARGITQGELLRQEQRAGLVPVNPLRSTRELSASEAAAMAGRRAAAGSAGEEGADEEAAGGDRRSSGHDEEGDREQQRADGNAEAEGEEEEDEEEEEAPHARGPEEIGVGDTGLQTATTSHFGEGGGLETGGIDVEAAVGRKHHEDDADDGDDEEKEEEEIAQKTKEGDEPVSSPSGSDGAGVKRDAESGLEGDAAKKLKEDAEDSRSQDKDEGDGDRMETDK</sequence>
<dbReference type="GO" id="GO:0030289">
    <property type="term" value="C:protein phosphatase 4 complex"/>
    <property type="evidence" value="ECO:0007669"/>
    <property type="project" value="InterPro"/>
</dbReference>
<feature type="compositionally biased region" description="Basic and acidic residues" evidence="2">
    <location>
        <begin position="325"/>
        <end position="343"/>
    </location>
</feature>
<dbReference type="Proteomes" id="UP000029964">
    <property type="component" value="Unassembled WGS sequence"/>
</dbReference>
<dbReference type="PANTHER" id="PTHR16487:SF0">
    <property type="entry name" value="PROTEIN PHOSPHATASE 4 REGULATORY SUBUNIT 2-RELATED"/>
    <property type="match status" value="1"/>
</dbReference>
<dbReference type="PANTHER" id="PTHR16487">
    <property type="entry name" value="PPP4R2-RELATED PROTEIN"/>
    <property type="match status" value="1"/>
</dbReference>
<dbReference type="GO" id="GO:0019888">
    <property type="term" value="F:protein phosphatase regulator activity"/>
    <property type="evidence" value="ECO:0007669"/>
    <property type="project" value="InterPro"/>
</dbReference>
<protein>
    <submittedName>
        <fullName evidence="3">Uncharacterized protein</fullName>
    </submittedName>
</protein>
<comment type="caution">
    <text evidence="3">The sequence shown here is derived from an EMBL/GenBank/DDBJ whole genome shotgun (WGS) entry which is preliminary data.</text>
</comment>
<dbReference type="HOGENOM" id="CLU_024587_1_0_1"/>
<evidence type="ECO:0000313" key="4">
    <source>
        <dbReference type="Proteomes" id="UP000029964"/>
    </source>
</evidence>